<evidence type="ECO:0000313" key="6">
    <source>
        <dbReference type="Proteomes" id="UP000528964"/>
    </source>
</evidence>
<dbReference type="RefSeq" id="WP_343066272.1">
    <property type="nucleotide sequence ID" value="NZ_JACIDR010000006.1"/>
</dbReference>
<dbReference type="InterPro" id="IPR050280">
    <property type="entry name" value="OMP_Chaperone_SurA"/>
</dbReference>
<dbReference type="InterPro" id="IPR015391">
    <property type="entry name" value="SurA_N"/>
</dbReference>
<dbReference type="GO" id="GO:0003755">
    <property type="term" value="F:peptidyl-prolyl cis-trans isomerase activity"/>
    <property type="evidence" value="ECO:0007669"/>
    <property type="project" value="UniProtKB-KW"/>
</dbReference>
<feature type="domain" description="SurA N-terminal" evidence="4">
    <location>
        <begin position="22"/>
        <end position="125"/>
    </location>
</feature>
<evidence type="ECO:0000259" key="4">
    <source>
        <dbReference type="Pfam" id="PF09312"/>
    </source>
</evidence>
<dbReference type="Proteomes" id="UP000528964">
    <property type="component" value="Unassembled WGS sequence"/>
</dbReference>
<dbReference type="PANTHER" id="PTHR47637">
    <property type="entry name" value="CHAPERONE SURA"/>
    <property type="match status" value="1"/>
</dbReference>
<reference evidence="5 6" key="1">
    <citation type="submission" date="2020-08" db="EMBL/GenBank/DDBJ databases">
        <title>Genomic Encyclopedia of Type Strains, Phase IV (KMG-IV): sequencing the most valuable type-strain genomes for metagenomic binning, comparative biology and taxonomic classification.</title>
        <authorList>
            <person name="Goeker M."/>
        </authorList>
    </citation>
    <scope>NUCLEOTIDE SEQUENCE [LARGE SCALE GENOMIC DNA]</scope>
    <source>
        <strain evidence="5 6">DSM 25481</strain>
    </source>
</reference>
<sequence>MTVAAAFAAALSCVAPASAQSIAVVVNGQPILTSEVQARLALMKLSGGKASVEAARDELIEDKLKVTEAKRYGMAADPAQVEAAYASIAGRMKLTPQQFTQAIQQRGVSAQTLKDRITAELTWAQLVRRKFAAQIAAREQDYIGQAAGKADNKAIQYTLRQVVFVLPKGASDAQVAQRRAEAIAAKSRFPGCDQAVAFASKLRDVAVRDPVVRSSGAMGKELNDILAKVSIGGLTEPQRSDDGIEMIAVCARKDIADDSVFKQQAMDQASGKQVEEQAKKYLEQIKSRAIIQVRR</sequence>
<dbReference type="Gene3D" id="1.10.4030.10">
    <property type="entry name" value="Porin chaperone SurA, peptide-binding domain"/>
    <property type="match status" value="1"/>
</dbReference>
<dbReference type="EC" id="5.2.1.8" evidence="5"/>
<protein>
    <submittedName>
        <fullName evidence="5">Peptidyl-prolyl cis-trans isomerase SurA</fullName>
        <ecNumber evidence="5">5.2.1.8</ecNumber>
    </submittedName>
</protein>
<comment type="caution">
    <text evidence="5">The sequence shown here is derived from an EMBL/GenBank/DDBJ whole genome shotgun (WGS) entry which is preliminary data.</text>
</comment>
<dbReference type="EMBL" id="JACIDR010000006">
    <property type="protein sequence ID" value="MBB3974459.1"/>
    <property type="molecule type" value="Genomic_DNA"/>
</dbReference>
<keyword evidence="5" id="KW-0413">Isomerase</keyword>
<keyword evidence="6" id="KW-1185">Reference proteome</keyword>
<feature type="signal peptide" evidence="3">
    <location>
        <begin position="1"/>
        <end position="19"/>
    </location>
</feature>
<gene>
    <name evidence="5" type="ORF">GGR24_003140</name>
</gene>
<evidence type="ECO:0000256" key="1">
    <source>
        <dbReference type="ARBA" id="ARBA00022729"/>
    </source>
</evidence>
<keyword evidence="1 3" id="KW-0732">Signal</keyword>
<dbReference type="AlphaFoldDB" id="A0A7W6D8W4"/>
<dbReference type="SUPFAM" id="SSF109998">
    <property type="entry name" value="Triger factor/SurA peptide-binding domain-like"/>
    <property type="match status" value="1"/>
</dbReference>
<dbReference type="InterPro" id="IPR027304">
    <property type="entry name" value="Trigger_fact/SurA_dom_sf"/>
</dbReference>
<evidence type="ECO:0000313" key="5">
    <source>
        <dbReference type="EMBL" id="MBB3974459.1"/>
    </source>
</evidence>
<feature type="chain" id="PRO_5030640402" evidence="3">
    <location>
        <begin position="20"/>
        <end position="295"/>
    </location>
</feature>
<dbReference type="Pfam" id="PF09312">
    <property type="entry name" value="SurA_N"/>
    <property type="match status" value="1"/>
</dbReference>
<dbReference type="PANTHER" id="PTHR47637:SF1">
    <property type="entry name" value="CHAPERONE SURA"/>
    <property type="match status" value="1"/>
</dbReference>
<evidence type="ECO:0000256" key="3">
    <source>
        <dbReference type="SAM" id="SignalP"/>
    </source>
</evidence>
<evidence type="ECO:0000256" key="2">
    <source>
        <dbReference type="ARBA" id="ARBA00023110"/>
    </source>
</evidence>
<accession>A0A7W6D8W4</accession>
<proteinExistence type="predicted"/>
<keyword evidence="2" id="KW-0697">Rotamase</keyword>
<name>A0A7W6D8W4_9HYPH</name>
<organism evidence="5 6">
    <name type="scientific">Hansschlegelia beijingensis</name>
    <dbReference type="NCBI Taxonomy" id="1133344"/>
    <lineage>
        <taxon>Bacteria</taxon>
        <taxon>Pseudomonadati</taxon>
        <taxon>Pseudomonadota</taxon>
        <taxon>Alphaproteobacteria</taxon>
        <taxon>Hyphomicrobiales</taxon>
        <taxon>Methylopilaceae</taxon>
        <taxon>Hansschlegelia</taxon>
    </lineage>
</organism>